<dbReference type="GO" id="GO:0016567">
    <property type="term" value="P:protein ubiquitination"/>
    <property type="evidence" value="ECO:0007669"/>
    <property type="project" value="UniProtKB-UniPathway"/>
</dbReference>
<dbReference type="UniPathway" id="UPA00143"/>
<dbReference type="SUPFAM" id="SSF54695">
    <property type="entry name" value="POZ domain"/>
    <property type="match status" value="1"/>
</dbReference>
<dbReference type="EMBL" id="MG754971">
    <property type="protein sequence ID" value="AYM00391.1"/>
    <property type="molecule type" value="mRNA"/>
</dbReference>
<proteinExistence type="evidence at transcript level"/>
<dbReference type="GO" id="GO:0051260">
    <property type="term" value="P:protein homooligomerization"/>
    <property type="evidence" value="ECO:0007669"/>
    <property type="project" value="InterPro"/>
</dbReference>
<dbReference type="AlphaFoldDB" id="A0A3G1ZL33"/>
<dbReference type="InterPro" id="IPR045763">
    <property type="entry name" value="KCTD11/21_C"/>
</dbReference>
<dbReference type="InterPro" id="IPR000210">
    <property type="entry name" value="BTB/POZ_dom"/>
</dbReference>
<evidence type="ECO:0000313" key="5">
    <source>
        <dbReference type="EMBL" id="AYM00391.1"/>
    </source>
</evidence>
<gene>
    <name evidence="5" type="primary">kctd21</name>
</gene>
<organism evidence="5">
    <name type="scientific">Petromyzon marinus</name>
    <name type="common">Sea lamprey</name>
    <dbReference type="NCBI Taxonomy" id="7757"/>
    <lineage>
        <taxon>Eukaryota</taxon>
        <taxon>Metazoa</taxon>
        <taxon>Chordata</taxon>
        <taxon>Craniata</taxon>
        <taxon>Vertebrata</taxon>
        <taxon>Cyclostomata</taxon>
        <taxon>Hyperoartia</taxon>
        <taxon>Petromyzontiformes</taxon>
        <taxon>Petromyzontidae</taxon>
        <taxon>Petromyzon</taxon>
    </lineage>
</organism>
<dbReference type="PANTHER" id="PTHR14499:SF7">
    <property type="entry name" value="BTB_POZ DOMAIN-CONTAINING PROTEIN KCTD11"/>
    <property type="match status" value="1"/>
</dbReference>
<accession>A0A3G1ZL33</accession>
<comment type="pathway">
    <text evidence="1">Protein modification; protein ubiquitination.</text>
</comment>
<name>A0A3G1ZL33_PETMA</name>
<dbReference type="Pfam" id="PF19329">
    <property type="entry name" value="KCTD11_21_C"/>
    <property type="match status" value="1"/>
</dbReference>
<dbReference type="Pfam" id="PF02214">
    <property type="entry name" value="BTB_2"/>
    <property type="match status" value="1"/>
</dbReference>
<sequence>MAKPVTLNVGGTVYTTSLDTLTRFPDSMLAAMFSGKMPTAQDAHGRFFIDRDGKIFRHVLNFLRTSRLDLPAGFGETELLRREADFYQIGPLAEALRGRSGSPWASEGGLGGGFGPGRGNALLHVDTERRALSVHYTVREAPQVYTLVARSLEVFTTNIFCTAPTFFKVLRAHTSSSSSSVKSDRGSAPPRRYHMCLQWASPGDTRGLPAREFSRLGLAKLHSTAGGGPPRPVDSVRALTEEVMQLALRAGFCLDAAFPEPADLLNSTTLRFVRYC</sequence>
<protein>
    <submittedName>
        <fullName evidence="5">Kctd21</fullName>
    </submittedName>
</protein>
<keyword evidence="3" id="KW-0833">Ubl conjugation pathway</keyword>
<dbReference type="Gene3D" id="3.30.710.10">
    <property type="entry name" value="Potassium Channel Kv1.1, Chain A"/>
    <property type="match status" value="1"/>
</dbReference>
<feature type="domain" description="BTB" evidence="4">
    <location>
        <begin position="3"/>
        <end position="100"/>
    </location>
</feature>
<dbReference type="InterPro" id="IPR011333">
    <property type="entry name" value="SKP1/BTB/POZ_sf"/>
</dbReference>
<dbReference type="PANTHER" id="PTHR14499">
    <property type="entry name" value="POTASSIUM CHANNEL TETRAMERIZATION DOMAIN-CONTAINING"/>
    <property type="match status" value="1"/>
</dbReference>
<keyword evidence="2" id="KW-0341">Growth regulation</keyword>
<evidence type="ECO:0000256" key="3">
    <source>
        <dbReference type="ARBA" id="ARBA00022786"/>
    </source>
</evidence>
<dbReference type="SMART" id="SM00225">
    <property type="entry name" value="BTB"/>
    <property type="match status" value="1"/>
</dbReference>
<reference evidence="5" key="1">
    <citation type="submission" date="2017-12" db="EMBL/GenBank/DDBJ databases">
        <title>Genome-wide identification of kctd gene family in lampreys and their evolution in verterbrates.</title>
        <authorList>
            <person name="Xing L."/>
            <person name="Zu Y."/>
            <person name="Li W."/>
            <person name="Ren J."/>
        </authorList>
    </citation>
    <scope>NUCLEOTIDE SEQUENCE</scope>
</reference>
<evidence type="ECO:0000256" key="2">
    <source>
        <dbReference type="ARBA" id="ARBA00022604"/>
    </source>
</evidence>
<dbReference type="InterPro" id="IPR003131">
    <property type="entry name" value="T1-type_BTB"/>
</dbReference>
<evidence type="ECO:0000259" key="4">
    <source>
        <dbReference type="SMART" id="SM00225"/>
    </source>
</evidence>
<evidence type="ECO:0000256" key="1">
    <source>
        <dbReference type="ARBA" id="ARBA00004906"/>
    </source>
</evidence>